<reference evidence="2 3" key="1">
    <citation type="submission" date="2014-03" db="EMBL/GenBank/DDBJ databases">
        <title>The genomes of two eusocial bee gut symbionts.</title>
        <authorList>
            <person name="Kwong W.K."/>
            <person name="Engel P."/>
            <person name="Koch H."/>
            <person name="Moran N.A."/>
        </authorList>
    </citation>
    <scope>NUCLEOTIDE SEQUENCE [LARGE SCALE GENOMIC DNA]</scope>
    <source>
        <strain evidence="3">wkB29</strain>
    </source>
</reference>
<keyword evidence="1" id="KW-1133">Transmembrane helix</keyword>
<protein>
    <submittedName>
        <fullName evidence="2">Uncharacterized protein</fullName>
    </submittedName>
</protein>
<proteinExistence type="predicted"/>
<evidence type="ECO:0000313" key="2">
    <source>
        <dbReference type="EMBL" id="KDN13921.1"/>
    </source>
</evidence>
<keyword evidence="1" id="KW-0472">Membrane</keyword>
<feature type="transmembrane region" description="Helical" evidence="1">
    <location>
        <begin position="20"/>
        <end position="42"/>
    </location>
</feature>
<evidence type="ECO:0000313" key="3">
    <source>
        <dbReference type="Proteomes" id="UP000027170"/>
    </source>
</evidence>
<dbReference type="AlphaFoldDB" id="A0A836MN73"/>
<evidence type="ECO:0000256" key="1">
    <source>
        <dbReference type="SAM" id="Phobius"/>
    </source>
</evidence>
<sequence>MSAVVVIDMAAFSELLSEYMFFIFVFFTVTFRSPASALFMMVSELFNGLSLVEMFTGSVLSFAI</sequence>
<keyword evidence="1" id="KW-0812">Transmembrane</keyword>
<name>A0A836MN73_9NEIS</name>
<dbReference type="EMBL" id="JFZV01000015">
    <property type="protein sequence ID" value="KDN13921.1"/>
    <property type="molecule type" value="Genomic_DNA"/>
</dbReference>
<accession>A0A836MN73</accession>
<comment type="caution">
    <text evidence="2">The sequence shown here is derived from an EMBL/GenBank/DDBJ whole genome shotgun (WGS) entry which is preliminary data.</text>
</comment>
<keyword evidence="3" id="KW-1185">Reference proteome</keyword>
<gene>
    <name evidence="2" type="ORF">SALWKB29_2062</name>
</gene>
<dbReference type="Proteomes" id="UP000027170">
    <property type="component" value="Unassembled WGS sequence"/>
</dbReference>
<organism evidence="2 3">
    <name type="scientific">Snodgrassella communis</name>
    <dbReference type="NCBI Taxonomy" id="2946699"/>
    <lineage>
        <taxon>Bacteria</taxon>
        <taxon>Pseudomonadati</taxon>
        <taxon>Pseudomonadota</taxon>
        <taxon>Betaproteobacteria</taxon>
        <taxon>Neisseriales</taxon>
        <taxon>Neisseriaceae</taxon>
        <taxon>Snodgrassella</taxon>
    </lineage>
</organism>